<dbReference type="AlphaFoldDB" id="A0A1L7X249"/>
<reference evidence="1 2" key="1">
    <citation type="submission" date="2016-03" db="EMBL/GenBank/DDBJ databases">
        <authorList>
            <person name="Ploux O."/>
        </authorList>
    </citation>
    <scope>NUCLEOTIDE SEQUENCE [LARGE SCALE GENOMIC DNA]</scope>
    <source>
        <strain evidence="1 2">UAMH 11012</strain>
    </source>
</reference>
<accession>A0A1L7X249</accession>
<evidence type="ECO:0000313" key="1">
    <source>
        <dbReference type="EMBL" id="CZR59095.1"/>
    </source>
</evidence>
<protein>
    <submittedName>
        <fullName evidence="1">Uncharacterized protein</fullName>
    </submittedName>
</protein>
<organism evidence="1 2">
    <name type="scientific">Phialocephala subalpina</name>
    <dbReference type="NCBI Taxonomy" id="576137"/>
    <lineage>
        <taxon>Eukaryota</taxon>
        <taxon>Fungi</taxon>
        <taxon>Dikarya</taxon>
        <taxon>Ascomycota</taxon>
        <taxon>Pezizomycotina</taxon>
        <taxon>Leotiomycetes</taxon>
        <taxon>Helotiales</taxon>
        <taxon>Mollisiaceae</taxon>
        <taxon>Phialocephala</taxon>
        <taxon>Phialocephala fortinii species complex</taxon>
    </lineage>
</organism>
<gene>
    <name evidence="1" type="ORF">PAC_08987</name>
</gene>
<evidence type="ECO:0000313" key="2">
    <source>
        <dbReference type="Proteomes" id="UP000184330"/>
    </source>
</evidence>
<proteinExistence type="predicted"/>
<keyword evidence="2" id="KW-1185">Reference proteome</keyword>
<dbReference type="Proteomes" id="UP000184330">
    <property type="component" value="Unassembled WGS sequence"/>
</dbReference>
<sequence>MGRTHSLLLSQTNRKAHLPSPLRALSSKPHLAQYVKHVTTTVILDDTPQLPIDVDALPKRAIARKWWLNQIIGVGGLPLVEPAGEGLENGLREPEWEDRFRGPNWDAMVSLLLIMFRRNLESFTVLGYKNTTFDLPRSSNNLICHVLEVISIEQKEGVRGDCLLKLRTVKIHGQSRRGGGNFPHISLLHMPPLLYSKSVERFHAPGVALEWPFDAPIAWQYRSYGI</sequence>
<name>A0A1L7X249_9HELO</name>
<dbReference type="EMBL" id="FJOG01000013">
    <property type="protein sequence ID" value="CZR59095.1"/>
    <property type="molecule type" value="Genomic_DNA"/>
</dbReference>